<feature type="region of interest" description="Disordered" evidence="1">
    <location>
        <begin position="1"/>
        <end position="75"/>
    </location>
</feature>
<name>A0A914E8T0_9BILA</name>
<dbReference type="InterPro" id="IPR014752">
    <property type="entry name" value="Arrestin-like_C"/>
</dbReference>
<organism evidence="2 3">
    <name type="scientific">Acrobeloides nanus</name>
    <dbReference type="NCBI Taxonomy" id="290746"/>
    <lineage>
        <taxon>Eukaryota</taxon>
        <taxon>Metazoa</taxon>
        <taxon>Ecdysozoa</taxon>
        <taxon>Nematoda</taxon>
        <taxon>Chromadorea</taxon>
        <taxon>Rhabditida</taxon>
        <taxon>Tylenchina</taxon>
        <taxon>Cephalobomorpha</taxon>
        <taxon>Cephaloboidea</taxon>
        <taxon>Cephalobidae</taxon>
        <taxon>Acrobeloides</taxon>
    </lineage>
</organism>
<evidence type="ECO:0000256" key="1">
    <source>
        <dbReference type="SAM" id="MobiDB-lite"/>
    </source>
</evidence>
<feature type="compositionally biased region" description="Polar residues" evidence="1">
    <location>
        <begin position="1"/>
        <end position="10"/>
    </location>
</feature>
<evidence type="ECO:0000313" key="3">
    <source>
        <dbReference type="WBParaSite" id="ACRNAN_scaffold6525.g19067.t1"/>
    </source>
</evidence>
<dbReference type="WBParaSite" id="ACRNAN_scaffold6525.g19067.t1">
    <property type="protein sequence ID" value="ACRNAN_scaffold6525.g19067.t1"/>
    <property type="gene ID" value="ACRNAN_scaffold6525.g19067"/>
</dbReference>
<dbReference type="Gene3D" id="2.60.40.640">
    <property type="match status" value="1"/>
</dbReference>
<dbReference type="Proteomes" id="UP000887540">
    <property type="component" value="Unplaced"/>
</dbReference>
<accession>A0A914E8T0</accession>
<evidence type="ECO:0000313" key="2">
    <source>
        <dbReference type="Proteomes" id="UP000887540"/>
    </source>
</evidence>
<keyword evidence="2" id="KW-1185">Reference proteome</keyword>
<reference evidence="3" key="1">
    <citation type="submission" date="2022-11" db="UniProtKB">
        <authorList>
            <consortium name="WormBaseParasite"/>
        </authorList>
    </citation>
    <scope>IDENTIFICATION</scope>
</reference>
<feature type="compositionally biased region" description="Polar residues" evidence="1">
    <location>
        <begin position="24"/>
        <end position="50"/>
    </location>
</feature>
<proteinExistence type="predicted"/>
<dbReference type="AlphaFoldDB" id="A0A914E8T0"/>
<protein>
    <submittedName>
        <fullName evidence="3">Uncharacterized protein</fullName>
    </submittedName>
</protein>
<sequence>MSGNYSNLRSRINPPPQKIPFQQHPGSAFQNFPQSQQSPRGSITSLTPTIQAPIREEEYRRMPTKTSPSRTETHPIRGYETYMDNKFVLWHGGNEKILPAGICTLNFVFPLPYTCPPSYKDDLLLERLLVTNRISINSFLEELLTTKQEYIAFFEISLV</sequence>